<comment type="caution">
    <text evidence="1">The sequence shown here is derived from an EMBL/GenBank/DDBJ whole genome shotgun (WGS) entry which is preliminary data.</text>
</comment>
<gene>
    <name evidence="1" type="ORF">LTSERUB_4800</name>
</gene>
<proteinExistence type="predicted"/>
<accession>G5QP70</accession>
<name>G5QP70_SALRU</name>
<reference evidence="1 2" key="1">
    <citation type="journal article" date="2011" name="BMC Genomics">
        <title>Genome sequencing reveals diversification of virulence factor content and possible host adaptation in distinct subpopulations of Salmonella enterica.</title>
        <authorList>
            <person name="den Bakker H.C."/>
            <person name="Moreno Switt A.I."/>
            <person name="Govoni G."/>
            <person name="Cummings C.A."/>
            <person name="Ranieri M.L."/>
            <person name="Degoricija L."/>
            <person name="Hoelzer K."/>
            <person name="Rodriguez-Rivera L.D."/>
            <person name="Brown S."/>
            <person name="Bolchacova E."/>
            <person name="Furtado M.R."/>
            <person name="Wiedmann M."/>
        </authorList>
    </citation>
    <scope>NUCLEOTIDE SEQUENCE [LARGE SCALE GENOMIC DNA]</scope>
    <source>
        <strain evidence="1 2">A4-653</strain>
    </source>
</reference>
<dbReference type="AlphaFoldDB" id="G5QP70"/>
<dbReference type="Proteomes" id="UP000004903">
    <property type="component" value="Unassembled WGS sequence"/>
</dbReference>
<sequence>MNRQTRRANVCGIVITRFDQAYLGARPFCSRSMTS</sequence>
<organism evidence="1 2">
    <name type="scientific">Salmonella enterica subsp. enterica serovar Rubislaw str. A4-653</name>
    <dbReference type="NCBI Taxonomy" id="913081"/>
    <lineage>
        <taxon>Bacteria</taxon>
        <taxon>Pseudomonadati</taxon>
        <taxon>Pseudomonadota</taxon>
        <taxon>Gammaproteobacteria</taxon>
        <taxon>Enterobacterales</taxon>
        <taxon>Enterobacteriaceae</taxon>
        <taxon>Salmonella</taxon>
    </lineage>
</organism>
<evidence type="ECO:0000313" key="1">
    <source>
        <dbReference type="EMBL" id="EHC82330.1"/>
    </source>
</evidence>
<feature type="non-terminal residue" evidence="1">
    <location>
        <position position="35"/>
    </location>
</feature>
<evidence type="ECO:0000313" key="2">
    <source>
        <dbReference type="Proteomes" id="UP000004903"/>
    </source>
</evidence>
<protein>
    <submittedName>
        <fullName evidence="1">Uncharacterized protein</fullName>
    </submittedName>
</protein>
<dbReference type="EMBL" id="AFCT01001755">
    <property type="protein sequence ID" value="EHC82330.1"/>
    <property type="molecule type" value="Genomic_DNA"/>
</dbReference>